<feature type="non-terminal residue" evidence="1">
    <location>
        <position position="1"/>
    </location>
</feature>
<gene>
    <name evidence="1" type="primary">VMA2_3</name>
    <name evidence="1" type="ORF">H4S07_004614</name>
</gene>
<name>A0ACC1L836_9FUNG</name>
<proteinExistence type="predicted"/>
<protein>
    <submittedName>
        <fullName evidence="1">Vacuolar ATP synthase subunit B</fullName>
    </submittedName>
</protein>
<keyword evidence="2" id="KW-1185">Reference proteome</keyword>
<reference evidence="1" key="1">
    <citation type="submission" date="2022-07" db="EMBL/GenBank/DDBJ databases">
        <title>Phylogenomic reconstructions and comparative analyses of Kickxellomycotina fungi.</title>
        <authorList>
            <person name="Reynolds N.K."/>
            <person name="Stajich J.E."/>
            <person name="Barry K."/>
            <person name="Grigoriev I.V."/>
            <person name="Crous P."/>
            <person name="Smith M.E."/>
        </authorList>
    </citation>
    <scope>NUCLEOTIDE SEQUENCE</scope>
    <source>
        <strain evidence="1">CBS 102833</strain>
    </source>
</reference>
<organism evidence="1 2">
    <name type="scientific">Coemansia furcata</name>
    <dbReference type="NCBI Taxonomy" id="417177"/>
    <lineage>
        <taxon>Eukaryota</taxon>
        <taxon>Fungi</taxon>
        <taxon>Fungi incertae sedis</taxon>
        <taxon>Zoopagomycota</taxon>
        <taxon>Kickxellomycotina</taxon>
        <taxon>Kickxellomycetes</taxon>
        <taxon>Kickxellales</taxon>
        <taxon>Kickxellaceae</taxon>
        <taxon>Coemansia</taxon>
    </lineage>
</organism>
<dbReference type="EMBL" id="JANBUP010001924">
    <property type="protein sequence ID" value="KAJ2802770.1"/>
    <property type="molecule type" value="Genomic_DNA"/>
</dbReference>
<comment type="caution">
    <text evidence="1">The sequence shown here is derived from an EMBL/GenBank/DDBJ whole genome shotgun (WGS) entry which is preliminary data.</text>
</comment>
<sequence>DIGEEALLPENKLSLEFPEKLERSFNAQGAYENCPIYDSLGQSWSLLCIFLKAILNHIPQMVIQEFYAHREIARGMPELDMESDDEE</sequence>
<evidence type="ECO:0000313" key="2">
    <source>
        <dbReference type="Proteomes" id="UP001140096"/>
    </source>
</evidence>
<dbReference type="Proteomes" id="UP001140096">
    <property type="component" value="Unassembled WGS sequence"/>
</dbReference>
<accession>A0ACC1L836</accession>
<evidence type="ECO:0000313" key="1">
    <source>
        <dbReference type="EMBL" id="KAJ2802770.1"/>
    </source>
</evidence>